<protein>
    <recommendedName>
        <fullName evidence="1">DUF4387 domain-containing protein</fullName>
    </recommendedName>
</protein>
<name>A0A1G7NI92_9RHOB</name>
<feature type="domain" description="DUF4387" evidence="1">
    <location>
        <begin position="4"/>
        <end position="92"/>
    </location>
</feature>
<dbReference type="AlphaFoldDB" id="A0A1G7NI92"/>
<organism evidence="2 3">
    <name type="scientific">Sulfitobacter delicatus</name>
    <dbReference type="NCBI Taxonomy" id="218672"/>
    <lineage>
        <taxon>Bacteria</taxon>
        <taxon>Pseudomonadati</taxon>
        <taxon>Pseudomonadota</taxon>
        <taxon>Alphaproteobacteria</taxon>
        <taxon>Rhodobacterales</taxon>
        <taxon>Roseobacteraceae</taxon>
        <taxon>Sulfitobacter</taxon>
    </lineage>
</organism>
<dbReference type="Pfam" id="PF14330">
    <property type="entry name" value="DUF4387"/>
    <property type="match status" value="1"/>
</dbReference>
<dbReference type="OrthoDB" id="9796125at2"/>
<dbReference type="Proteomes" id="UP000199399">
    <property type="component" value="Unassembled WGS sequence"/>
</dbReference>
<dbReference type="STRING" id="218672.SAMN04489759_10328"/>
<evidence type="ECO:0000313" key="2">
    <source>
        <dbReference type="EMBL" id="SDF73672.1"/>
    </source>
</evidence>
<sequence>MSSLGEMVQKVRSKNAGPFWLTIDIFCGTDAAFEDVRQRLDTGKVAARLGANSQDLKRFDIASLNVIKISLPRPTVQGAVDDRDMHGASWAALISEMDI</sequence>
<dbReference type="InterPro" id="IPR025496">
    <property type="entry name" value="DUF4387"/>
</dbReference>
<proteinExistence type="predicted"/>
<keyword evidence="3" id="KW-1185">Reference proteome</keyword>
<evidence type="ECO:0000259" key="1">
    <source>
        <dbReference type="Pfam" id="PF14330"/>
    </source>
</evidence>
<dbReference type="RefSeq" id="WP_093740436.1">
    <property type="nucleotide sequence ID" value="NZ_FNBP01000003.1"/>
</dbReference>
<reference evidence="3" key="1">
    <citation type="submission" date="2016-10" db="EMBL/GenBank/DDBJ databases">
        <authorList>
            <person name="Varghese N."/>
            <person name="Submissions S."/>
        </authorList>
    </citation>
    <scope>NUCLEOTIDE SEQUENCE [LARGE SCALE GENOMIC DNA]</scope>
    <source>
        <strain evidence="3">DSM 16477</strain>
    </source>
</reference>
<dbReference type="EMBL" id="FNBP01000003">
    <property type="protein sequence ID" value="SDF73672.1"/>
    <property type="molecule type" value="Genomic_DNA"/>
</dbReference>
<evidence type="ECO:0000313" key="3">
    <source>
        <dbReference type="Proteomes" id="UP000199399"/>
    </source>
</evidence>
<accession>A0A1G7NI92</accession>
<gene>
    <name evidence="2" type="ORF">SAMN04489759_10328</name>
</gene>